<organism evidence="4 5">
    <name type="scientific">Cerrena zonata</name>
    <dbReference type="NCBI Taxonomy" id="2478898"/>
    <lineage>
        <taxon>Eukaryota</taxon>
        <taxon>Fungi</taxon>
        <taxon>Dikarya</taxon>
        <taxon>Basidiomycota</taxon>
        <taxon>Agaricomycotina</taxon>
        <taxon>Agaricomycetes</taxon>
        <taxon>Polyporales</taxon>
        <taxon>Cerrenaceae</taxon>
        <taxon>Cerrena</taxon>
    </lineage>
</organism>
<dbReference type="CDD" id="cd12087">
    <property type="entry name" value="TM_EGFR-like"/>
    <property type="match status" value="1"/>
</dbReference>
<evidence type="ECO:0000259" key="3">
    <source>
        <dbReference type="PROSITE" id="PS51767"/>
    </source>
</evidence>
<evidence type="ECO:0000313" key="4">
    <source>
        <dbReference type="EMBL" id="KAK7696113.1"/>
    </source>
</evidence>
<feature type="region of interest" description="Disordered" evidence="1">
    <location>
        <begin position="545"/>
        <end position="589"/>
    </location>
</feature>
<evidence type="ECO:0000313" key="5">
    <source>
        <dbReference type="Proteomes" id="UP001385951"/>
    </source>
</evidence>
<feature type="compositionally biased region" description="Low complexity" evidence="1">
    <location>
        <begin position="228"/>
        <end position="244"/>
    </location>
</feature>
<keyword evidence="2" id="KW-0812">Transmembrane</keyword>
<protein>
    <recommendedName>
        <fullName evidence="3">Peptidase A1 domain-containing protein</fullName>
    </recommendedName>
</protein>
<dbReference type="SUPFAM" id="SSF50630">
    <property type="entry name" value="Acid proteases"/>
    <property type="match status" value="1"/>
</dbReference>
<evidence type="ECO:0000256" key="2">
    <source>
        <dbReference type="SAM" id="Phobius"/>
    </source>
</evidence>
<keyword evidence="2" id="KW-1133">Transmembrane helix</keyword>
<dbReference type="EMBL" id="JASBNA010000001">
    <property type="protein sequence ID" value="KAK7696113.1"/>
    <property type="molecule type" value="Genomic_DNA"/>
</dbReference>
<proteinExistence type="predicted"/>
<comment type="caution">
    <text evidence="4">The sequence shown here is derived from an EMBL/GenBank/DDBJ whole genome shotgun (WGS) entry which is preliminary data.</text>
</comment>
<reference evidence="4 5" key="1">
    <citation type="submission" date="2022-09" db="EMBL/GenBank/DDBJ databases">
        <authorList>
            <person name="Palmer J.M."/>
        </authorList>
    </citation>
    <scope>NUCLEOTIDE SEQUENCE [LARGE SCALE GENOMIC DNA]</scope>
    <source>
        <strain evidence="4 5">DSM 7382</strain>
    </source>
</reference>
<name>A0AAW0GRT8_9APHY</name>
<keyword evidence="2" id="KW-0472">Membrane</keyword>
<feature type="transmembrane region" description="Helical" evidence="2">
    <location>
        <begin position="435"/>
        <end position="460"/>
    </location>
</feature>
<evidence type="ECO:0000256" key="1">
    <source>
        <dbReference type="SAM" id="MobiDB-lite"/>
    </source>
</evidence>
<dbReference type="PROSITE" id="PS51767">
    <property type="entry name" value="PEPTIDASE_A1"/>
    <property type="match status" value="1"/>
</dbReference>
<gene>
    <name evidence="4" type="ORF">QCA50_000756</name>
</gene>
<feature type="region of interest" description="Disordered" evidence="1">
    <location>
        <begin position="223"/>
        <end position="244"/>
    </location>
</feature>
<dbReference type="AlphaFoldDB" id="A0AAW0GRT8"/>
<feature type="domain" description="Peptidase A1" evidence="3">
    <location>
        <begin position="75"/>
        <end position="423"/>
    </location>
</feature>
<dbReference type="InterPro" id="IPR021109">
    <property type="entry name" value="Peptidase_aspartic_dom_sf"/>
</dbReference>
<dbReference type="InterPro" id="IPR033121">
    <property type="entry name" value="PEPTIDASE_A1"/>
</dbReference>
<keyword evidence="5" id="KW-1185">Reference proteome</keyword>
<accession>A0AAW0GRT8</accession>
<dbReference type="Proteomes" id="UP001385951">
    <property type="component" value="Unassembled WGS sequence"/>
</dbReference>
<sequence length="589" mass="63125">MRLAQCVPFPVPFSFLRTPTMGKSVSLLFLLCLLLVGQGVFAISMPWSKMEKRDDAPFIPVRRDIQLKFDSVGRYVATVSMANDTQHFQFTMSSQSGLTYVAGAQCSACSGVNLYNQSASTTAKNCSLTMTNGSQWSYPNQTIVVTNNVTTKFQDNSAAIIGQGLNGLIGIGTNRHLAPRSSNNSAYSGNFEDSIMGQWLMANPQADNFTFGMALNSPIVQATLRGESPPSSGSTDGGSSDSAAGVVHMLQPDHSVYTADSLAWATVNNSLNPQDDPQDWTVPLDGWTLVTGSNQVSSRKSMVANIDPLYQGMYIPLDQATLIHNAIEGSVQLPAVSTLGSLAQTWKVPCDSKITLGITVGTQTFTLDSSTLVIKMGDGTCISGIEAWTSSDLNSYLFGARFISVFYLIFSVPRDGPAAIGFANRVETGSHKKPVGAIVGGTIGGVALLVFSGIAIWFFFIRRRYSRPYVYGIQEEEKTNHNVQPYPLFPPQSEPSVSPTQSSYYPSMHYTASSIPGSEPSPSQILFTGSQISTPAQTPHAAMLIAQNAGPEDVPPAYQPENEPEQPRDVKNSNLYQSDASGAGGSSSA</sequence>
<dbReference type="Gene3D" id="2.40.70.10">
    <property type="entry name" value="Acid Proteases"/>
    <property type="match status" value="2"/>
</dbReference>